<feature type="active site" description="Proton donor" evidence="3">
    <location>
        <position position="179"/>
    </location>
</feature>
<proteinExistence type="inferred from homology"/>
<dbReference type="InterPro" id="IPR023088">
    <property type="entry name" value="PDEase"/>
</dbReference>
<keyword evidence="2 6" id="KW-0378">Hydrolase</keyword>
<comment type="cofactor">
    <cofactor evidence="6">
        <name>a divalent metal cation</name>
        <dbReference type="ChEBI" id="CHEBI:60240"/>
    </cofactor>
    <text evidence="6">Binds 2 divalent metal cations per subunit. Site 1 may preferentially bind zinc ions, while site 2 has a preference for magnesium and/or manganese ions.</text>
</comment>
<dbReference type="Pfam" id="PF00233">
    <property type="entry name" value="PDEase_I"/>
    <property type="match status" value="1"/>
</dbReference>
<feature type="binding site" evidence="4">
    <location>
        <begin position="179"/>
        <end position="183"/>
    </location>
    <ligand>
        <name>AMP</name>
        <dbReference type="ChEBI" id="CHEBI:456215"/>
    </ligand>
</feature>
<feature type="binding site" evidence="5">
    <location>
        <position position="220"/>
    </location>
    <ligand>
        <name>Zn(2+)</name>
        <dbReference type="ChEBI" id="CHEBI:29105"/>
        <label>1</label>
    </ligand>
</feature>
<feature type="binding site" evidence="5">
    <location>
        <position position="220"/>
    </location>
    <ligand>
        <name>Zn(2+)</name>
        <dbReference type="ChEBI" id="CHEBI:29105"/>
        <label>2</label>
    </ligand>
</feature>
<dbReference type="GO" id="GO:0007165">
    <property type="term" value="P:signal transduction"/>
    <property type="evidence" value="ECO:0007669"/>
    <property type="project" value="InterPro"/>
</dbReference>
<feature type="binding site" evidence="5">
    <location>
        <position position="334"/>
    </location>
    <ligand>
        <name>Zn(2+)</name>
        <dbReference type="ChEBI" id="CHEBI:29105"/>
        <label>1</label>
    </ligand>
</feature>
<evidence type="ECO:0000313" key="10">
    <source>
        <dbReference type="Proteomes" id="UP000708148"/>
    </source>
</evidence>
<dbReference type="PROSITE" id="PS00126">
    <property type="entry name" value="PDEASE_I_1"/>
    <property type="match status" value="1"/>
</dbReference>
<dbReference type="GO" id="GO:0046872">
    <property type="term" value="F:metal ion binding"/>
    <property type="evidence" value="ECO:0007669"/>
    <property type="project" value="UniProtKB-KW"/>
</dbReference>
<dbReference type="PRINTS" id="PR00387">
    <property type="entry name" value="PDIESTERASE1"/>
</dbReference>
<evidence type="ECO:0000256" key="5">
    <source>
        <dbReference type="PIRSR" id="PIRSR623088-3"/>
    </source>
</evidence>
<dbReference type="InterPro" id="IPR023174">
    <property type="entry name" value="PDEase_CS"/>
</dbReference>
<sequence>MAGEMSKEVVSTCIGALKRIEQKGENKREEDALRQLTEWLSKMKFEDGKSVGEDNPKLDPLAGEYLLQFWDSFSLRNIEVIRGKNWTEAGSESMHARRHSSLSGDSGSLLLPAELAKLQSWEDFDVFKVETLTNGKPLETVAMAILEEFELVTKLNLDTAKLTKFFKAVEEHYLDNPYHNKTHAADVVQALGVILARDNLKSRFTDLELLAMLLAAVVHDVAHPGVTNEFHINTRSPVAIMYNDVSVNENFHASKAFKLMQGNDYHALDGLSEDDFRFVRKSMIRMVLATDMIKHNELLARFSRFFTLYDKDLDKWESDDARSALRQMLLHCADISNPARPWKLASQWSHRIMEELFAQGDKEASLGVACSPLCRRDHVQIPKSQATFLEFVAKPSLELLSQLAPKFGETALHHVAVNLAEWEARMKEDGAKPTGAARPSPDLKGTGLNRASQR</sequence>
<keyword evidence="10" id="KW-1185">Reference proteome</keyword>
<dbReference type="GO" id="GO:0004114">
    <property type="term" value="F:3',5'-cyclic-nucleotide phosphodiesterase activity"/>
    <property type="evidence" value="ECO:0007669"/>
    <property type="project" value="InterPro"/>
</dbReference>
<keyword evidence="1 5" id="KW-0479">Metal-binding</keyword>
<evidence type="ECO:0000256" key="1">
    <source>
        <dbReference type="ARBA" id="ARBA00022723"/>
    </source>
</evidence>
<evidence type="ECO:0000256" key="6">
    <source>
        <dbReference type="RuleBase" id="RU363067"/>
    </source>
</evidence>
<feature type="domain" description="PDEase" evidence="8">
    <location>
        <begin position="103"/>
        <end position="429"/>
    </location>
</feature>
<feature type="binding site" evidence="4">
    <location>
        <position position="334"/>
    </location>
    <ligand>
        <name>AMP</name>
        <dbReference type="ChEBI" id="CHEBI:456215"/>
    </ligand>
</feature>
<evidence type="ECO:0000256" key="2">
    <source>
        <dbReference type="ARBA" id="ARBA00022801"/>
    </source>
</evidence>
<feature type="region of interest" description="Disordered" evidence="7">
    <location>
        <begin position="427"/>
        <end position="454"/>
    </location>
</feature>
<dbReference type="CDD" id="cd00077">
    <property type="entry name" value="HDc"/>
    <property type="match status" value="1"/>
</dbReference>
<dbReference type="OrthoDB" id="568146at2759"/>
<dbReference type="AlphaFoldDB" id="A0A8S1J9Y4"/>
<dbReference type="Gene3D" id="1.10.1300.10">
    <property type="entry name" value="3'5'-cyclic nucleotide phosphodiesterase, catalytic domain"/>
    <property type="match status" value="1"/>
</dbReference>
<dbReference type="InterPro" id="IPR036971">
    <property type="entry name" value="PDEase_catalytic_dom_sf"/>
</dbReference>
<accession>A0A8S1J9Y4</accession>
<feature type="binding site" evidence="4">
    <location>
        <position position="385"/>
    </location>
    <ligand>
        <name>AMP</name>
        <dbReference type="ChEBI" id="CHEBI:456215"/>
    </ligand>
</feature>
<evidence type="ECO:0000313" key="9">
    <source>
        <dbReference type="EMBL" id="CAD7703794.1"/>
    </source>
</evidence>
<dbReference type="EMBL" id="CAJHUC010002420">
    <property type="protein sequence ID" value="CAD7703794.1"/>
    <property type="molecule type" value="Genomic_DNA"/>
</dbReference>
<name>A0A8S1J9Y4_9CHLO</name>
<gene>
    <name evidence="9" type="ORF">OSTQU699_LOCUS9151</name>
</gene>
<dbReference type="PROSITE" id="PS51845">
    <property type="entry name" value="PDEASE_I_2"/>
    <property type="match status" value="1"/>
</dbReference>
<evidence type="ECO:0000256" key="3">
    <source>
        <dbReference type="PIRSR" id="PIRSR623088-1"/>
    </source>
</evidence>
<feature type="binding site" evidence="4">
    <location>
        <position position="220"/>
    </location>
    <ligand>
        <name>AMP</name>
        <dbReference type="ChEBI" id="CHEBI:456215"/>
    </ligand>
</feature>
<dbReference type="EC" id="3.1.4.-" evidence="6"/>
<comment type="similarity">
    <text evidence="6">Belongs to the cyclic nucleotide phosphodiesterase family.</text>
</comment>
<feature type="binding site" evidence="5">
    <location>
        <position position="183"/>
    </location>
    <ligand>
        <name>Zn(2+)</name>
        <dbReference type="ChEBI" id="CHEBI:29105"/>
        <label>1</label>
    </ligand>
</feature>
<protein>
    <recommendedName>
        <fullName evidence="6">Phosphodiesterase</fullName>
        <ecNumber evidence="6">3.1.4.-</ecNumber>
    </recommendedName>
</protein>
<evidence type="ECO:0000259" key="8">
    <source>
        <dbReference type="PROSITE" id="PS51845"/>
    </source>
</evidence>
<feature type="binding site" evidence="5">
    <location>
        <position position="219"/>
    </location>
    <ligand>
        <name>Zn(2+)</name>
        <dbReference type="ChEBI" id="CHEBI:29105"/>
        <label>1</label>
    </ligand>
</feature>
<dbReference type="SUPFAM" id="SSF109604">
    <property type="entry name" value="HD-domain/PDEase-like"/>
    <property type="match status" value="1"/>
</dbReference>
<evidence type="ECO:0000256" key="4">
    <source>
        <dbReference type="PIRSR" id="PIRSR623088-2"/>
    </source>
</evidence>
<dbReference type="Proteomes" id="UP000708148">
    <property type="component" value="Unassembled WGS sequence"/>
</dbReference>
<dbReference type="PANTHER" id="PTHR11347">
    <property type="entry name" value="CYCLIC NUCLEOTIDE PHOSPHODIESTERASE"/>
    <property type="match status" value="1"/>
</dbReference>
<evidence type="ECO:0000256" key="7">
    <source>
        <dbReference type="SAM" id="MobiDB-lite"/>
    </source>
</evidence>
<dbReference type="InterPro" id="IPR003607">
    <property type="entry name" value="HD/PDEase_dom"/>
</dbReference>
<dbReference type="SMART" id="SM00471">
    <property type="entry name" value="HDc"/>
    <property type="match status" value="1"/>
</dbReference>
<reference evidence="9" key="1">
    <citation type="submission" date="2020-12" db="EMBL/GenBank/DDBJ databases">
        <authorList>
            <person name="Iha C."/>
        </authorList>
    </citation>
    <scope>NUCLEOTIDE SEQUENCE</scope>
</reference>
<organism evidence="9 10">
    <name type="scientific">Ostreobium quekettii</name>
    <dbReference type="NCBI Taxonomy" id="121088"/>
    <lineage>
        <taxon>Eukaryota</taxon>
        <taxon>Viridiplantae</taxon>
        <taxon>Chlorophyta</taxon>
        <taxon>core chlorophytes</taxon>
        <taxon>Ulvophyceae</taxon>
        <taxon>TCBD clade</taxon>
        <taxon>Bryopsidales</taxon>
        <taxon>Ostreobineae</taxon>
        <taxon>Ostreobiaceae</taxon>
        <taxon>Ostreobium</taxon>
    </lineage>
</organism>
<comment type="caution">
    <text evidence="9">The sequence shown here is derived from an EMBL/GenBank/DDBJ whole genome shotgun (WGS) entry which is preliminary data.</text>
</comment>
<dbReference type="InterPro" id="IPR002073">
    <property type="entry name" value="PDEase_catalytic_dom"/>
</dbReference>